<gene>
    <name evidence="1" type="ORF">RPERSI_LOCUS30464</name>
</gene>
<reference evidence="1" key="1">
    <citation type="submission" date="2021-06" db="EMBL/GenBank/DDBJ databases">
        <authorList>
            <person name="Kallberg Y."/>
            <person name="Tangrot J."/>
            <person name="Rosling A."/>
        </authorList>
    </citation>
    <scope>NUCLEOTIDE SEQUENCE</scope>
    <source>
        <strain evidence="1">MA461A</strain>
    </source>
</reference>
<dbReference type="EMBL" id="CAJVQC010118909">
    <property type="protein sequence ID" value="CAG8837882.1"/>
    <property type="molecule type" value="Genomic_DNA"/>
</dbReference>
<name>A0ACA9SF49_9GLOM</name>
<organism evidence="1 2">
    <name type="scientific">Racocetra persica</name>
    <dbReference type="NCBI Taxonomy" id="160502"/>
    <lineage>
        <taxon>Eukaryota</taxon>
        <taxon>Fungi</taxon>
        <taxon>Fungi incertae sedis</taxon>
        <taxon>Mucoromycota</taxon>
        <taxon>Glomeromycotina</taxon>
        <taxon>Glomeromycetes</taxon>
        <taxon>Diversisporales</taxon>
        <taxon>Gigasporaceae</taxon>
        <taxon>Racocetra</taxon>
    </lineage>
</organism>
<feature type="non-terminal residue" evidence="1">
    <location>
        <position position="138"/>
    </location>
</feature>
<evidence type="ECO:0000313" key="2">
    <source>
        <dbReference type="Proteomes" id="UP000789920"/>
    </source>
</evidence>
<evidence type="ECO:0000313" key="1">
    <source>
        <dbReference type="EMBL" id="CAG8837882.1"/>
    </source>
</evidence>
<dbReference type="Proteomes" id="UP000789920">
    <property type="component" value="Unassembled WGS sequence"/>
</dbReference>
<protein>
    <submittedName>
        <fullName evidence="1">14099_t:CDS:1</fullName>
    </submittedName>
</protein>
<feature type="non-terminal residue" evidence="1">
    <location>
        <position position="1"/>
    </location>
</feature>
<keyword evidence="2" id="KW-1185">Reference proteome</keyword>
<proteinExistence type="predicted"/>
<accession>A0ACA9SF49</accession>
<comment type="caution">
    <text evidence="1">The sequence shown here is derived from an EMBL/GenBank/DDBJ whole genome shotgun (WGS) entry which is preliminary data.</text>
</comment>
<sequence>SDLDQNEESIENADVFSDTSSMASGFTRYSQSNTQLSIHSTRSGKSAKSRRRQERKKARGKKGSIYEEGYILDSLKRLIERFNTTQADILNLLNCLVRLGYTKRAQQIQVLFSDLEERIKNDLDEIFDTPINNLPAIE</sequence>